<dbReference type="EMBL" id="LOJW01000007">
    <property type="protein sequence ID" value="OOW72034.1"/>
    <property type="molecule type" value="Genomic_DNA"/>
</dbReference>
<organism evidence="1 2">
    <name type="scientific">Xanthomonas axonopodis pv. melhusii</name>
    <dbReference type="NCBI Taxonomy" id="487834"/>
    <lineage>
        <taxon>Bacteria</taxon>
        <taxon>Pseudomonadati</taxon>
        <taxon>Pseudomonadota</taxon>
        <taxon>Gammaproteobacteria</taxon>
        <taxon>Lysobacterales</taxon>
        <taxon>Lysobacteraceae</taxon>
        <taxon>Xanthomonas</taxon>
    </lineage>
</organism>
<sequence length="37" mass="4155">MMHGWVMEKLTAGDLAVVRGARCSGDLRVDAQRVRRL</sequence>
<evidence type="ECO:0000313" key="2">
    <source>
        <dbReference type="Proteomes" id="UP000190559"/>
    </source>
</evidence>
<gene>
    <name evidence="1" type="ORF">Xmlh_07120</name>
</gene>
<dbReference type="AlphaFoldDB" id="A0A1T1P8V6"/>
<proteinExistence type="predicted"/>
<comment type="caution">
    <text evidence="1">The sequence shown here is derived from an EMBL/GenBank/DDBJ whole genome shotgun (WGS) entry which is preliminary data.</text>
</comment>
<evidence type="ECO:0000313" key="1">
    <source>
        <dbReference type="EMBL" id="OOW72034.1"/>
    </source>
</evidence>
<accession>A0A1T1P8V6</accession>
<name>A0A1T1P8V6_9XANT</name>
<protein>
    <submittedName>
        <fullName evidence="1">Uncharacterized protein</fullName>
    </submittedName>
</protein>
<dbReference type="Proteomes" id="UP000190559">
    <property type="component" value="Unassembled WGS sequence"/>
</dbReference>
<reference evidence="1 2" key="1">
    <citation type="submission" date="2015-12" db="EMBL/GenBank/DDBJ databases">
        <authorList>
            <person name="Shamseldin A."/>
            <person name="Moawad H."/>
            <person name="Abd El-Rahim W.M."/>
            <person name="Sadowsky M.J."/>
        </authorList>
    </citation>
    <scope>NUCLEOTIDE SEQUENCE [LARGE SCALE GENOMIC DNA]</scope>
    <source>
        <strain evidence="1 2">LMG9050</strain>
    </source>
</reference>